<dbReference type="PANTHER" id="PTHR43534">
    <property type="entry name" value="MIND SUPERFAMILY P-LOOP ATPASE CONTAINING AN INSERTED FERREDOXIN DOMAIN"/>
    <property type="match status" value="1"/>
</dbReference>
<dbReference type="Gene3D" id="3.30.70.20">
    <property type="match status" value="1"/>
</dbReference>
<evidence type="ECO:0000256" key="1">
    <source>
        <dbReference type="ARBA" id="ARBA00022723"/>
    </source>
</evidence>
<dbReference type="PANTHER" id="PTHR43534:SF1">
    <property type="entry name" value="4FE-4S CLUSTER CONTAINING PARA FAMILY ATPASE PROTEIN"/>
    <property type="match status" value="1"/>
</dbReference>
<feature type="domain" description="4Fe-4S ferredoxin-type" evidence="4">
    <location>
        <begin position="63"/>
        <end position="92"/>
    </location>
</feature>
<organism evidence="5">
    <name type="scientific">uncultured Desulfovibrio sp</name>
    <dbReference type="NCBI Taxonomy" id="167968"/>
    <lineage>
        <taxon>Bacteria</taxon>
        <taxon>Pseudomonadati</taxon>
        <taxon>Thermodesulfobacteriota</taxon>
        <taxon>Desulfovibrionia</taxon>
        <taxon>Desulfovibrionales</taxon>
        <taxon>Desulfovibrionaceae</taxon>
        <taxon>Desulfovibrio</taxon>
        <taxon>environmental samples</taxon>
    </lineage>
</organism>
<protein>
    <submittedName>
        <fullName evidence="5">Cobyrinic acid ac-diamide synthase</fullName>
    </submittedName>
</protein>
<accession>A0A212JHF2</accession>
<dbReference type="InterPro" id="IPR017896">
    <property type="entry name" value="4Fe4S_Fe-S-bd"/>
</dbReference>
<dbReference type="PROSITE" id="PS51379">
    <property type="entry name" value="4FE4S_FER_2"/>
    <property type="match status" value="2"/>
</dbReference>
<dbReference type="Gene3D" id="3.40.50.300">
    <property type="entry name" value="P-loop containing nucleotide triphosphate hydrolases"/>
    <property type="match status" value="1"/>
</dbReference>
<dbReference type="RefSeq" id="WP_227118253.1">
    <property type="nucleotide sequence ID" value="NZ_LT598928.1"/>
</dbReference>
<proteinExistence type="predicted"/>
<dbReference type="InterPro" id="IPR002586">
    <property type="entry name" value="CobQ/CobB/MinD/ParA_Nub-bd_dom"/>
</dbReference>
<feature type="domain" description="4Fe-4S ferredoxin-type" evidence="4">
    <location>
        <begin position="94"/>
        <end position="121"/>
    </location>
</feature>
<dbReference type="InterPro" id="IPR027417">
    <property type="entry name" value="P-loop_NTPase"/>
</dbReference>
<evidence type="ECO:0000259" key="4">
    <source>
        <dbReference type="PROSITE" id="PS51379"/>
    </source>
</evidence>
<dbReference type="EMBL" id="FLUP01000001">
    <property type="protein sequence ID" value="SBV98675.1"/>
    <property type="molecule type" value="Genomic_DNA"/>
</dbReference>
<gene>
    <name evidence="5" type="ORF">KM92DES2_11088</name>
</gene>
<dbReference type="Pfam" id="PF01656">
    <property type="entry name" value="CbiA"/>
    <property type="match status" value="1"/>
</dbReference>
<dbReference type="SUPFAM" id="SSF52540">
    <property type="entry name" value="P-loop containing nucleoside triphosphate hydrolases"/>
    <property type="match status" value="1"/>
</dbReference>
<keyword evidence="2" id="KW-0408">Iron</keyword>
<reference evidence="5" key="1">
    <citation type="submission" date="2016-04" db="EMBL/GenBank/DDBJ databases">
        <authorList>
            <person name="Evans L.H."/>
            <person name="Alamgir A."/>
            <person name="Owens N."/>
            <person name="Weber N.D."/>
            <person name="Virtaneva K."/>
            <person name="Barbian K."/>
            <person name="Babar A."/>
            <person name="Rosenke K."/>
        </authorList>
    </citation>
    <scope>NUCLEOTIDE SEQUENCE</scope>
    <source>
        <strain evidence="5">92-2</strain>
    </source>
</reference>
<evidence type="ECO:0000256" key="3">
    <source>
        <dbReference type="ARBA" id="ARBA00023014"/>
    </source>
</evidence>
<sequence>MREIVVISGKGGTGKTTVCAAFAALAHAQGQKAVLCDLDVDVPDMHILLNPQVQQKEVFISGNTARINPDLCTACGRCAELCRFDAVRFKDGVYSIDELGCEGCGVCHKLCPAHAVEFPERRCGVWYVSDTRFGPFVHAQLDPGQENSGRLVALLKRQARDKATQMGADLVLCDGSPGVGCPVISSLSGAALAVAVVEPTPSGRHDFARVAELCAHFRIPVAVLTNKADLNADEVARIHAVADEGGHHVVGELPFSPLVTQAMVRRQALTEEISPLTKPLAETLAAAWERVCSLASQPGRQGDIKHL</sequence>
<dbReference type="InterPro" id="IPR017900">
    <property type="entry name" value="4Fe4S_Fe_S_CS"/>
</dbReference>
<dbReference type="Pfam" id="PF00037">
    <property type="entry name" value="Fer4"/>
    <property type="match status" value="1"/>
</dbReference>
<evidence type="ECO:0000256" key="2">
    <source>
        <dbReference type="ARBA" id="ARBA00023004"/>
    </source>
</evidence>
<dbReference type="AlphaFoldDB" id="A0A212JHF2"/>
<name>A0A212JHF2_9BACT</name>
<dbReference type="PROSITE" id="PS00198">
    <property type="entry name" value="4FE4S_FER_1"/>
    <property type="match status" value="1"/>
</dbReference>
<dbReference type="CDD" id="cd03110">
    <property type="entry name" value="SIMIBI_bact_arch"/>
    <property type="match status" value="1"/>
</dbReference>
<dbReference type="GO" id="GO:0051536">
    <property type="term" value="F:iron-sulfur cluster binding"/>
    <property type="evidence" value="ECO:0007669"/>
    <property type="project" value="UniProtKB-KW"/>
</dbReference>
<keyword evidence="3" id="KW-0411">Iron-sulfur</keyword>
<keyword evidence="1" id="KW-0479">Metal-binding</keyword>
<dbReference type="GO" id="GO:0046872">
    <property type="term" value="F:metal ion binding"/>
    <property type="evidence" value="ECO:0007669"/>
    <property type="project" value="UniProtKB-KW"/>
</dbReference>
<evidence type="ECO:0000313" key="5">
    <source>
        <dbReference type="EMBL" id="SBV98675.1"/>
    </source>
</evidence>